<dbReference type="SUPFAM" id="SSF50118">
    <property type="entry name" value="Cell growth inhibitor/plasmid maintenance toxic component"/>
    <property type="match status" value="1"/>
</dbReference>
<reference evidence="4" key="1">
    <citation type="journal article" date="2019" name="Int. J. Syst. Evol. Microbiol.">
        <title>The Global Catalogue of Microorganisms (GCM) 10K type strain sequencing project: providing services to taxonomists for standard genome sequencing and annotation.</title>
        <authorList>
            <consortium name="The Broad Institute Genomics Platform"/>
            <consortium name="The Broad Institute Genome Sequencing Center for Infectious Disease"/>
            <person name="Wu L."/>
            <person name="Ma J."/>
        </authorList>
    </citation>
    <scope>NUCLEOTIDE SEQUENCE [LARGE SCALE GENOMIC DNA]</scope>
    <source>
        <strain evidence="4">CGMCC 1.15180</strain>
    </source>
</reference>
<name>A0ABW1MLJ2_9ACTN</name>
<evidence type="ECO:0000313" key="3">
    <source>
        <dbReference type="EMBL" id="MFC6064148.1"/>
    </source>
</evidence>
<evidence type="ECO:0000259" key="2">
    <source>
        <dbReference type="PROSITE" id="PS50943"/>
    </source>
</evidence>
<comment type="caution">
    <text evidence="3">The sequence shown here is derived from an EMBL/GenBank/DDBJ whole genome shotgun (WGS) entry which is preliminary data.</text>
</comment>
<dbReference type="PROSITE" id="PS50943">
    <property type="entry name" value="HTH_CROC1"/>
    <property type="match status" value="1"/>
</dbReference>
<dbReference type="Gene3D" id="2.30.110.10">
    <property type="entry name" value="Electron Transport, Fmn-binding Protein, Chain A"/>
    <property type="match status" value="1"/>
</dbReference>
<dbReference type="InterPro" id="IPR012349">
    <property type="entry name" value="Split_barrel_FMN-bd"/>
</dbReference>
<dbReference type="Gene3D" id="2.30.30.440">
    <property type="entry name" value="Domain of unknown function DUF1918"/>
    <property type="match status" value="1"/>
</dbReference>
<dbReference type="InterPro" id="IPR001387">
    <property type="entry name" value="Cro/C1-type_HTH"/>
</dbReference>
<dbReference type="Pfam" id="PF13560">
    <property type="entry name" value="HTH_31"/>
    <property type="match status" value="1"/>
</dbReference>
<proteinExistence type="predicted"/>
<sequence length="288" mass="30654">MRAHLGDELVVESLIIGSRRRDGVIVGLHHADGSPPYDVRWSDTGRVTLFSPGPDAHIHPLKPPEDPSEPGTEPQPPPPGSDFGRRVAHERQRLGLSRAEVADRAGVAESYLAYLEQQPADPASATVLSLAAALETTPDVLRGADAELAPGGGRAARHPRLRELEPEECLRLLSSHGVGRLALSTLEGPQIIPVNYALVDDTVVYRTAPGTVTAGAVGNLAAFQVDHIDEAMSRGWSVLVVGPARHVTGPAADELAARAPSLPWVGGDRPLWVAIKPLRISGRRIDVE</sequence>
<feature type="compositionally biased region" description="Basic and acidic residues" evidence="1">
    <location>
        <begin position="56"/>
        <end position="65"/>
    </location>
</feature>
<organism evidence="3 4">
    <name type="scientific">Streptomyces ochraceiscleroticus</name>
    <dbReference type="NCBI Taxonomy" id="47761"/>
    <lineage>
        <taxon>Bacteria</taxon>
        <taxon>Bacillati</taxon>
        <taxon>Actinomycetota</taxon>
        <taxon>Actinomycetes</taxon>
        <taxon>Kitasatosporales</taxon>
        <taxon>Streptomycetaceae</taxon>
        <taxon>Streptomyces</taxon>
    </lineage>
</organism>
<evidence type="ECO:0000313" key="4">
    <source>
        <dbReference type="Proteomes" id="UP001596139"/>
    </source>
</evidence>
<dbReference type="InterPro" id="IPR010982">
    <property type="entry name" value="Lambda_DNA-bd_dom_sf"/>
</dbReference>
<keyword evidence="4" id="KW-1185">Reference proteome</keyword>
<dbReference type="CDD" id="cd00093">
    <property type="entry name" value="HTH_XRE"/>
    <property type="match status" value="1"/>
</dbReference>
<dbReference type="RefSeq" id="WP_031052094.1">
    <property type="nucleotide sequence ID" value="NZ_JBHSPX010000004.1"/>
</dbReference>
<dbReference type="SUPFAM" id="SSF50475">
    <property type="entry name" value="FMN-binding split barrel"/>
    <property type="match status" value="1"/>
</dbReference>
<accession>A0ABW1MLJ2</accession>
<feature type="domain" description="HTH cro/C1-type" evidence="2">
    <location>
        <begin position="87"/>
        <end position="141"/>
    </location>
</feature>
<dbReference type="SUPFAM" id="SSF47413">
    <property type="entry name" value="lambda repressor-like DNA-binding domains"/>
    <property type="match status" value="1"/>
</dbReference>
<dbReference type="InterPro" id="IPR015035">
    <property type="entry name" value="DUF1918"/>
</dbReference>
<dbReference type="SMART" id="SM00530">
    <property type="entry name" value="HTH_XRE"/>
    <property type="match status" value="1"/>
</dbReference>
<feature type="region of interest" description="Disordered" evidence="1">
    <location>
        <begin position="51"/>
        <end position="85"/>
    </location>
</feature>
<dbReference type="Pfam" id="PF12900">
    <property type="entry name" value="Pyridox_ox_2"/>
    <property type="match status" value="1"/>
</dbReference>
<dbReference type="Gene3D" id="1.10.260.40">
    <property type="entry name" value="lambda repressor-like DNA-binding domains"/>
    <property type="match status" value="1"/>
</dbReference>
<dbReference type="InterPro" id="IPR024747">
    <property type="entry name" value="Pyridox_Oxase-rel"/>
</dbReference>
<gene>
    <name evidence="3" type="ORF">ACFP4F_16555</name>
</gene>
<evidence type="ECO:0000256" key="1">
    <source>
        <dbReference type="SAM" id="MobiDB-lite"/>
    </source>
</evidence>
<protein>
    <submittedName>
        <fullName evidence="3">Pyridoxamine 5'-phosphate oxidase family protein</fullName>
    </submittedName>
</protein>
<dbReference type="EMBL" id="JBHSPX010000004">
    <property type="protein sequence ID" value="MFC6064148.1"/>
    <property type="molecule type" value="Genomic_DNA"/>
</dbReference>
<dbReference type="Pfam" id="PF08940">
    <property type="entry name" value="DUF1918"/>
    <property type="match status" value="1"/>
</dbReference>
<dbReference type="Proteomes" id="UP001596139">
    <property type="component" value="Unassembled WGS sequence"/>
</dbReference>